<dbReference type="InterPro" id="IPR001584">
    <property type="entry name" value="Integrase_cat-core"/>
</dbReference>
<dbReference type="Gene3D" id="3.30.420.10">
    <property type="entry name" value="Ribonuclease H-like superfamily/Ribonuclease H"/>
    <property type="match status" value="1"/>
</dbReference>
<evidence type="ECO:0000313" key="10">
    <source>
        <dbReference type="Proteomes" id="UP001061302"/>
    </source>
</evidence>
<evidence type="ECO:0000256" key="3">
    <source>
        <dbReference type="ARBA" id="ARBA00022759"/>
    </source>
</evidence>
<dbReference type="InterPro" id="IPR039537">
    <property type="entry name" value="Retrotran_Ty1/copia-like"/>
</dbReference>
<evidence type="ECO:0000313" key="9">
    <source>
        <dbReference type="EMBL" id="UXY15811.1"/>
    </source>
</evidence>
<dbReference type="PANTHER" id="PTHR42648:SF11">
    <property type="entry name" value="TRANSPOSON TY4-P GAG-POL POLYPROTEIN"/>
    <property type="match status" value="1"/>
</dbReference>
<dbReference type="InterPro" id="IPR047656">
    <property type="entry name" value="IS481-like_transpos"/>
</dbReference>
<evidence type="ECO:0000256" key="1">
    <source>
        <dbReference type="ARBA" id="ARBA00022722"/>
    </source>
</evidence>
<keyword evidence="7" id="KW-0233">DNA recombination</keyword>
<organism evidence="9 10">
    <name type="scientific">Chitiniphilus purpureus</name>
    <dbReference type="NCBI Taxonomy" id="2981137"/>
    <lineage>
        <taxon>Bacteria</taxon>
        <taxon>Pseudomonadati</taxon>
        <taxon>Pseudomonadota</taxon>
        <taxon>Betaproteobacteria</taxon>
        <taxon>Neisseriales</taxon>
        <taxon>Chitinibacteraceae</taxon>
        <taxon>Chitiniphilus</taxon>
    </lineage>
</organism>
<evidence type="ECO:0000259" key="8">
    <source>
        <dbReference type="PROSITE" id="PS50994"/>
    </source>
</evidence>
<evidence type="ECO:0000256" key="4">
    <source>
        <dbReference type="ARBA" id="ARBA00022801"/>
    </source>
</evidence>
<keyword evidence="4" id="KW-0378">Hydrolase</keyword>
<evidence type="ECO:0000256" key="5">
    <source>
        <dbReference type="ARBA" id="ARBA00022842"/>
    </source>
</evidence>
<evidence type="ECO:0000256" key="7">
    <source>
        <dbReference type="ARBA" id="ARBA00023172"/>
    </source>
</evidence>
<dbReference type="InterPro" id="IPR012337">
    <property type="entry name" value="RNaseH-like_sf"/>
</dbReference>
<dbReference type="EMBL" id="CP106753">
    <property type="protein sequence ID" value="UXY15811.1"/>
    <property type="molecule type" value="Genomic_DNA"/>
</dbReference>
<keyword evidence="6" id="KW-0229">DNA integration</keyword>
<evidence type="ECO:0000256" key="6">
    <source>
        <dbReference type="ARBA" id="ARBA00022908"/>
    </source>
</evidence>
<dbReference type="Proteomes" id="UP001061302">
    <property type="component" value="Chromosome"/>
</dbReference>
<keyword evidence="10" id="KW-1185">Reference proteome</keyword>
<protein>
    <submittedName>
        <fullName evidence="9">IS481 family transposase</fullName>
    </submittedName>
</protein>
<gene>
    <name evidence="9" type="ORF">N8I74_01990</name>
</gene>
<proteinExistence type="predicted"/>
<keyword evidence="1" id="KW-0540">Nuclease</keyword>
<name>A0ABY6DN87_9NEIS</name>
<evidence type="ECO:0000256" key="2">
    <source>
        <dbReference type="ARBA" id="ARBA00022723"/>
    </source>
</evidence>
<accession>A0ABY6DN87</accession>
<reference evidence="9" key="1">
    <citation type="submission" date="2022-10" db="EMBL/GenBank/DDBJ databases">
        <title>Chitiniphilus purpureus sp. nov., a novel chitin-degrading bacterium isolated from crawfish pond sediment.</title>
        <authorList>
            <person name="Li K."/>
        </authorList>
    </citation>
    <scope>NUCLEOTIDE SEQUENCE</scope>
    <source>
        <strain evidence="9">CD1</strain>
    </source>
</reference>
<dbReference type="InterPro" id="IPR036397">
    <property type="entry name" value="RNaseH_sf"/>
</dbReference>
<dbReference type="SUPFAM" id="SSF53098">
    <property type="entry name" value="Ribonuclease H-like"/>
    <property type="match status" value="1"/>
</dbReference>
<dbReference type="PANTHER" id="PTHR42648">
    <property type="entry name" value="TRANSPOSASE, PUTATIVE-RELATED"/>
    <property type="match status" value="1"/>
</dbReference>
<dbReference type="PROSITE" id="PS50994">
    <property type="entry name" value="INTEGRASE"/>
    <property type="match status" value="1"/>
</dbReference>
<keyword evidence="2" id="KW-0479">Metal-binding</keyword>
<dbReference type="RefSeq" id="WP_263125246.1">
    <property type="nucleotide sequence ID" value="NZ_CP106753.1"/>
</dbReference>
<keyword evidence="3" id="KW-0255">Endonuclease</keyword>
<dbReference type="NCBIfam" id="NF033577">
    <property type="entry name" value="transpos_IS481"/>
    <property type="match status" value="1"/>
</dbReference>
<keyword evidence="5" id="KW-0460">Magnesium</keyword>
<feature type="domain" description="Integrase catalytic" evidence="8">
    <location>
        <begin position="122"/>
        <end position="307"/>
    </location>
</feature>
<dbReference type="Pfam" id="PF00665">
    <property type="entry name" value="rve"/>
    <property type="match status" value="1"/>
</dbReference>
<sequence length="340" mass="38990">MNLRLHGRARTTPAVRAEIQATPPSITDAELARRYGVSKPTIAKWRERTTVHDASHTAHRLQTTLTPAQEYIVVELRKLRRLALLDLLVVVREFLNPNVSRAGLGRCLARHGVSRLQALEPPPPRPDQGKPFKAYEPGFVHVDVKYLPQVPDETTRRCLFVAIDRATRWVFVQIRPHKTAAAAQAFLAALKKAAPFRIRTLLSDNGSEFTDRLLFNKQKQASGEHEFDRLCAALEIEHRLTKPRHPQTNGMVERFNGRISEVPATHRFNCAEDLAQTLMHYVWLYNHHLPQLALQNRTPLQAMKDWQKQKPELFKKPVINRAGLDKYFSLFKCLCLNKSF</sequence>